<keyword evidence="2" id="KW-0732">Signal</keyword>
<comment type="caution">
    <text evidence="3">The sequence shown here is derived from an EMBL/GenBank/DDBJ whole genome shotgun (WGS) entry which is preliminary data.</text>
</comment>
<sequence length="211" mass="21797">MYKPTLPYTIPLFMLAKQALGFGCSAPSYTTCEDRIAHWFDPDDGMICDPLDCGGGRAPPKHGPGCAGYTGTETRGTSYLSCWRPRTTLVAAPAESTTVVVVVTAEPSTTVEVVTKVRTLGVNESTVGDETPTETAEAKESKSESPSIGEKLTNTSMSKTGPTTAAPVLPSQTQSTKAEASTPSVVPNGARGLKGSLVAIAGVAVGAVVFL</sequence>
<dbReference type="EMBL" id="JAAGWQ010000025">
    <property type="protein sequence ID" value="KAF5677557.1"/>
    <property type="molecule type" value="Genomic_DNA"/>
</dbReference>
<protein>
    <submittedName>
        <fullName evidence="3">Siderophore biosynthesis</fullName>
    </submittedName>
</protein>
<evidence type="ECO:0000313" key="4">
    <source>
        <dbReference type="Proteomes" id="UP000567885"/>
    </source>
</evidence>
<feature type="signal peptide" evidence="2">
    <location>
        <begin position="1"/>
        <end position="21"/>
    </location>
</feature>
<reference evidence="3 4" key="1">
    <citation type="submission" date="2020-05" db="EMBL/GenBank/DDBJ databases">
        <title>Identification and distribution of gene clusters putatively required for synthesis of sphingolipid metabolism inhibitors in phylogenetically diverse species of the filamentous fungus Fusarium.</title>
        <authorList>
            <person name="Kim H.-S."/>
            <person name="Busman M."/>
            <person name="Brown D.W."/>
            <person name="Divon H."/>
            <person name="Uhlig S."/>
            <person name="Proctor R.H."/>
        </authorList>
    </citation>
    <scope>NUCLEOTIDE SEQUENCE [LARGE SCALE GENOMIC DNA]</scope>
    <source>
        <strain evidence="3 4">NRRL 20693</strain>
    </source>
</reference>
<evidence type="ECO:0000256" key="1">
    <source>
        <dbReference type="SAM" id="MobiDB-lite"/>
    </source>
</evidence>
<keyword evidence="4" id="KW-1185">Reference proteome</keyword>
<gene>
    <name evidence="3" type="ORF">FHETE_1608</name>
</gene>
<dbReference type="OrthoDB" id="3942074at2759"/>
<proteinExistence type="predicted"/>
<dbReference type="AlphaFoldDB" id="A0A8H5U0C6"/>
<dbReference type="Proteomes" id="UP000567885">
    <property type="component" value="Unassembled WGS sequence"/>
</dbReference>
<name>A0A8H5U0C6_FUSHE</name>
<feature type="compositionally biased region" description="Polar residues" evidence="1">
    <location>
        <begin position="170"/>
        <end position="185"/>
    </location>
</feature>
<feature type="chain" id="PRO_5034470696" evidence="2">
    <location>
        <begin position="22"/>
        <end position="211"/>
    </location>
</feature>
<organism evidence="3 4">
    <name type="scientific">Fusarium heterosporum</name>
    <dbReference type="NCBI Taxonomy" id="42747"/>
    <lineage>
        <taxon>Eukaryota</taxon>
        <taxon>Fungi</taxon>
        <taxon>Dikarya</taxon>
        <taxon>Ascomycota</taxon>
        <taxon>Pezizomycotina</taxon>
        <taxon>Sordariomycetes</taxon>
        <taxon>Hypocreomycetidae</taxon>
        <taxon>Hypocreales</taxon>
        <taxon>Nectriaceae</taxon>
        <taxon>Fusarium</taxon>
        <taxon>Fusarium heterosporum species complex</taxon>
    </lineage>
</organism>
<feature type="compositionally biased region" description="Polar residues" evidence="1">
    <location>
        <begin position="152"/>
        <end position="163"/>
    </location>
</feature>
<evidence type="ECO:0000256" key="2">
    <source>
        <dbReference type="SAM" id="SignalP"/>
    </source>
</evidence>
<feature type="region of interest" description="Disordered" evidence="1">
    <location>
        <begin position="124"/>
        <end position="189"/>
    </location>
</feature>
<accession>A0A8H5U0C6</accession>
<evidence type="ECO:0000313" key="3">
    <source>
        <dbReference type="EMBL" id="KAF5677557.1"/>
    </source>
</evidence>